<feature type="transmembrane region" description="Helical" evidence="6">
    <location>
        <begin position="106"/>
        <end position="129"/>
    </location>
</feature>
<dbReference type="HOGENOM" id="CLU_021924_1_0_1"/>
<dbReference type="OMA" id="FIVCYHI"/>
<evidence type="ECO:0000256" key="1">
    <source>
        <dbReference type="ARBA" id="ARBA00004141"/>
    </source>
</evidence>
<evidence type="ECO:0000256" key="4">
    <source>
        <dbReference type="ARBA" id="ARBA00023136"/>
    </source>
</evidence>
<evidence type="ECO:0000256" key="5">
    <source>
        <dbReference type="SAM" id="MobiDB-lite"/>
    </source>
</evidence>
<feature type="transmembrane region" description="Helical" evidence="6">
    <location>
        <begin position="514"/>
        <end position="537"/>
    </location>
</feature>
<dbReference type="GeneID" id="9586903"/>
<dbReference type="PANTHER" id="PTHR31274">
    <property type="entry name" value="PROTEIN ECM3"/>
    <property type="match status" value="1"/>
</dbReference>
<feature type="compositionally biased region" description="Polar residues" evidence="5">
    <location>
        <begin position="318"/>
        <end position="329"/>
    </location>
</feature>
<dbReference type="AlphaFoldDB" id="D8PU69"/>
<name>D8PU69_SCHCM</name>
<dbReference type="InterPro" id="IPR004776">
    <property type="entry name" value="Mem_transp_PIN-like"/>
</dbReference>
<proteinExistence type="predicted"/>
<evidence type="ECO:0000256" key="6">
    <source>
        <dbReference type="SAM" id="Phobius"/>
    </source>
</evidence>
<evidence type="ECO:0000256" key="2">
    <source>
        <dbReference type="ARBA" id="ARBA00022692"/>
    </source>
</evidence>
<dbReference type="PANTHER" id="PTHR31274:SF1">
    <property type="entry name" value="AGL149CP"/>
    <property type="match status" value="1"/>
</dbReference>
<evidence type="ECO:0000313" key="7">
    <source>
        <dbReference type="EMBL" id="EFJ01396.1"/>
    </source>
</evidence>
<protein>
    <recommendedName>
        <fullName evidence="9">Auxin efflux carrier</fullName>
    </recommendedName>
</protein>
<feature type="transmembrane region" description="Helical" evidence="6">
    <location>
        <begin position="409"/>
        <end position="427"/>
    </location>
</feature>
<dbReference type="GO" id="GO:0016020">
    <property type="term" value="C:membrane"/>
    <property type="evidence" value="ECO:0007669"/>
    <property type="project" value="UniProtKB-SubCell"/>
</dbReference>
<evidence type="ECO:0000313" key="8">
    <source>
        <dbReference type="Proteomes" id="UP000007431"/>
    </source>
</evidence>
<dbReference type="InParanoid" id="D8PU69"/>
<dbReference type="VEuPathDB" id="FungiDB:SCHCODRAFT_02604251"/>
<reference evidence="7 8" key="1">
    <citation type="journal article" date="2010" name="Nat. Biotechnol.">
        <title>Genome sequence of the model mushroom Schizophyllum commune.</title>
        <authorList>
            <person name="Ohm R.A."/>
            <person name="de Jong J.F."/>
            <person name="Lugones L.G."/>
            <person name="Aerts A."/>
            <person name="Kothe E."/>
            <person name="Stajich J.E."/>
            <person name="de Vries R.P."/>
            <person name="Record E."/>
            <person name="Levasseur A."/>
            <person name="Baker S.E."/>
            <person name="Bartholomew K.A."/>
            <person name="Coutinho P.M."/>
            <person name="Erdmann S."/>
            <person name="Fowler T.J."/>
            <person name="Gathman A.C."/>
            <person name="Lombard V."/>
            <person name="Henrissat B."/>
            <person name="Knabe N."/>
            <person name="Kuees U."/>
            <person name="Lilly W.W."/>
            <person name="Lindquist E."/>
            <person name="Lucas S."/>
            <person name="Magnuson J.K."/>
            <person name="Piumi F."/>
            <person name="Raudaskoski M."/>
            <person name="Salamov A."/>
            <person name="Schmutz J."/>
            <person name="Schwarze F.W.M.R."/>
            <person name="vanKuyk P.A."/>
            <person name="Horton J.S."/>
            <person name="Grigoriev I.V."/>
            <person name="Woesten H.A.B."/>
        </authorList>
    </citation>
    <scope>NUCLEOTIDE SEQUENCE [LARGE SCALE GENOMIC DNA]</scope>
    <source>
        <strain evidence="8">H4-8 / FGSC 9210</strain>
    </source>
</reference>
<keyword evidence="8" id="KW-1185">Reference proteome</keyword>
<dbReference type="eggNOG" id="ENOG502QU6H">
    <property type="taxonomic scope" value="Eukaryota"/>
</dbReference>
<evidence type="ECO:0000256" key="3">
    <source>
        <dbReference type="ARBA" id="ARBA00022989"/>
    </source>
</evidence>
<keyword evidence="3 6" id="KW-1133">Transmembrane helix</keyword>
<gene>
    <name evidence="7" type="ORF">SCHCODRAFT_256314</name>
</gene>
<feature type="region of interest" description="Disordered" evidence="5">
    <location>
        <begin position="265"/>
        <end position="337"/>
    </location>
</feature>
<feature type="transmembrane region" description="Helical" evidence="6">
    <location>
        <begin position="141"/>
        <end position="160"/>
    </location>
</feature>
<dbReference type="InterPro" id="IPR040254">
    <property type="entry name" value="Ecm3-like"/>
</dbReference>
<keyword evidence="4 6" id="KW-0472">Membrane</keyword>
<feature type="transmembrane region" description="Helical" evidence="6">
    <location>
        <begin position="480"/>
        <end position="502"/>
    </location>
</feature>
<dbReference type="Pfam" id="PF03547">
    <property type="entry name" value="Mem_trans"/>
    <property type="match status" value="1"/>
</dbReference>
<dbReference type="GO" id="GO:0055085">
    <property type="term" value="P:transmembrane transport"/>
    <property type="evidence" value="ECO:0007669"/>
    <property type="project" value="InterPro"/>
</dbReference>
<feature type="transmembrane region" description="Helical" evidence="6">
    <location>
        <begin position="6"/>
        <end position="30"/>
    </location>
</feature>
<sequence length="538" mass="57696">MAQSAGYLIYAGCMPLIKMYIGFFLGFVVSKKGMFTPAASRGLSQVMLNVSLPGLIFSSIVPSFNNSNISAMGPLALLAIVYQVLGFISGLVIRELCYVPRNFWQGILVACGLSNWGNLPTAVVVTLMAQSPFDPSTDVELGISFISIFILVNNITFWVIGAARSLAWDYLPGIPQGEAALVRVPWYEKPVGRLIARYVLHKHVEEMDAKKEFSGSRKEMDVSTVERGVLDQPDILRGAAALDVAPVTQAEEAFAENAAEDPDIQLARRSSRLSSSAVSARGRRPSVNLQRPRTVPGAPPPSLASRSASVDSARKSVANKSIAESSSHSVAEDSDGPTTFWERALPRTVLRTLHYAEALFHPTVVTICISLPCALVPELKALFVNTGNPSWHGPDGNPPLYFILDTASLLGQLVVPSGLILLGASFARIKLPRPLSRLPLPAMVFSTAVKLIVIPVAGVFIVEAMVGGGMIPKDAKAERFVATFLSGTPALVNQLMVTSLYAGPDADLNTVSAFLLFQYSFMFFSSAALTAVSLLLLG</sequence>
<dbReference type="Proteomes" id="UP000007431">
    <property type="component" value="Unassembled WGS sequence"/>
</dbReference>
<keyword evidence="2 6" id="KW-0812">Transmembrane</keyword>
<evidence type="ECO:0008006" key="9">
    <source>
        <dbReference type="Google" id="ProtNLM"/>
    </source>
</evidence>
<accession>D8PU69</accession>
<dbReference type="EMBL" id="GL377303">
    <property type="protein sequence ID" value="EFJ01396.1"/>
    <property type="molecule type" value="Genomic_DNA"/>
</dbReference>
<comment type="subcellular location">
    <subcellularLocation>
        <location evidence="1">Membrane</location>
        <topology evidence="1">Multi-pass membrane protein</topology>
    </subcellularLocation>
</comment>
<organism evidence="8">
    <name type="scientific">Schizophyllum commune (strain H4-8 / FGSC 9210)</name>
    <name type="common">Split gill fungus</name>
    <dbReference type="NCBI Taxonomy" id="578458"/>
    <lineage>
        <taxon>Eukaryota</taxon>
        <taxon>Fungi</taxon>
        <taxon>Dikarya</taxon>
        <taxon>Basidiomycota</taxon>
        <taxon>Agaricomycotina</taxon>
        <taxon>Agaricomycetes</taxon>
        <taxon>Agaricomycetidae</taxon>
        <taxon>Agaricales</taxon>
        <taxon>Schizophyllaceae</taxon>
        <taxon>Schizophyllum</taxon>
    </lineage>
</organism>
<feature type="transmembrane region" description="Helical" evidence="6">
    <location>
        <begin position="447"/>
        <end position="468"/>
    </location>
</feature>
<feature type="transmembrane region" description="Helical" evidence="6">
    <location>
        <begin position="73"/>
        <end position="94"/>
    </location>
</feature>
<dbReference type="RefSeq" id="XP_003036298.1">
    <property type="nucleotide sequence ID" value="XM_003036252.1"/>
</dbReference>
<dbReference type="KEGG" id="scm:SCHCO_02604251"/>
<dbReference type="OrthoDB" id="435607at2759"/>
<dbReference type="STRING" id="578458.D8PU69"/>